<evidence type="ECO:0000259" key="11">
    <source>
        <dbReference type="SMART" id="SM01185"/>
    </source>
</evidence>
<dbReference type="InterPro" id="IPR001059">
    <property type="entry name" value="Transl_elong_P/YeiP_cen"/>
</dbReference>
<feature type="domain" description="Translation elongation factor P/YeiP central" evidence="11">
    <location>
        <begin position="67"/>
        <end position="121"/>
    </location>
</feature>
<dbReference type="NCBIfam" id="NF001810">
    <property type="entry name" value="PRK00529.1"/>
    <property type="match status" value="1"/>
</dbReference>
<dbReference type="GO" id="GO:0005829">
    <property type="term" value="C:cytosol"/>
    <property type="evidence" value="ECO:0007669"/>
    <property type="project" value="UniProtKB-ARBA"/>
</dbReference>
<dbReference type="PANTHER" id="PTHR30053:SF14">
    <property type="entry name" value="TRANSLATION ELONGATION FACTOR KOW-LIKE DOMAIN-CONTAINING PROTEIN"/>
    <property type="match status" value="1"/>
</dbReference>
<dbReference type="EMBL" id="PEZX01000045">
    <property type="protein sequence ID" value="PIS06631.1"/>
    <property type="molecule type" value="Genomic_DNA"/>
</dbReference>
<gene>
    <name evidence="7 12" type="primary">efp</name>
    <name evidence="12" type="ORF">COT79_03635</name>
</gene>
<dbReference type="InterPro" id="IPR020599">
    <property type="entry name" value="Transl_elong_fac_P/YeiP"/>
</dbReference>
<dbReference type="GO" id="GO:0043043">
    <property type="term" value="P:peptide biosynthetic process"/>
    <property type="evidence" value="ECO:0007669"/>
    <property type="project" value="InterPro"/>
</dbReference>
<dbReference type="Pfam" id="PF01132">
    <property type="entry name" value="EFP"/>
    <property type="match status" value="1"/>
</dbReference>
<dbReference type="Proteomes" id="UP000231162">
    <property type="component" value="Unassembled WGS sequence"/>
</dbReference>
<dbReference type="InterPro" id="IPR008991">
    <property type="entry name" value="Translation_prot_SH3-like_sf"/>
</dbReference>
<dbReference type="InterPro" id="IPR014722">
    <property type="entry name" value="Rib_uL2_dom2"/>
</dbReference>
<evidence type="ECO:0000259" key="10">
    <source>
        <dbReference type="SMART" id="SM00841"/>
    </source>
</evidence>
<evidence type="ECO:0000256" key="8">
    <source>
        <dbReference type="NCBIfam" id="TIGR00038"/>
    </source>
</evidence>
<comment type="subcellular location">
    <subcellularLocation>
        <location evidence="1 7">Cytoplasm</location>
    </subcellularLocation>
</comment>
<dbReference type="FunFam" id="2.40.50.140:FF:000004">
    <property type="entry name" value="Elongation factor P"/>
    <property type="match status" value="1"/>
</dbReference>
<dbReference type="PIRSF" id="PIRSF005901">
    <property type="entry name" value="EF-P"/>
    <property type="match status" value="1"/>
</dbReference>
<reference evidence="13" key="1">
    <citation type="submission" date="2017-09" db="EMBL/GenBank/DDBJ databases">
        <title>Depth-based differentiation of microbial function through sediment-hosted aquifers and enrichment of novel symbionts in the deep terrestrial subsurface.</title>
        <authorList>
            <person name="Probst A.J."/>
            <person name="Ladd B."/>
            <person name="Jarett J.K."/>
            <person name="Geller-Mcgrath D.E."/>
            <person name="Sieber C.M.K."/>
            <person name="Emerson J.B."/>
            <person name="Anantharaman K."/>
            <person name="Thomas B.C."/>
            <person name="Malmstrom R."/>
            <person name="Stieglmeier M."/>
            <person name="Klingl A."/>
            <person name="Woyke T."/>
            <person name="Ryan C.M."/>
            <person name="Banfield J.F."/>
        </authorList>
    </citation>
    <scope>NUCLEOTIDE SEQUENCE [LARGE SCALE GENOMIC DNA]</scope>
</reference>
<keyword evidence="5 7" id="KW-0251">Elongation factor</keyword>
<evidence type="ECO:0000313" key="12">
    <source>
        <dbReference type="EMBL" id="PIS06631.1"/>
    </source>
</evidence>
<evidence type="ECO:0000256" key="1">
    <source>
        <dbReference type="ARBA" id="ARBA00004496"/>
    </source>
</evidence>
<dbReference type="HAMAP" id="MF_00141">
    <property type="entry name" value="EF_P"/>
    <property type="match status" value="1"/>
</dbReference>
<dbReference type="PANTHER" id="PTHR30053">
    <property type="entry name" value="ELONGATION FACTOR P"/>
    <property type="match status" value="1"/>
</dbReference>
<dbReference type="InterPro" id="IPR011768">
    <property type="entry name" value="Transl_elongation_fac_P"/>
</dbReference>
<dbReference type="SMART" id="SM00841">
    <property type="entry name" value="Elong-fact-P_C"/>
    <property type="match status" value="1"/>
</dbReference>
<comment type="similarity">
    <text evidence="3 7 9">Belongs to the elongation factor P family.</text>
</comment>
<dbReference type="Gene3D" id="2.40.50.140">
    <property type="entry name" value="Nucleic acid-binding proteins"/>
    <property type="match status" value="2"/>
</dbReference>
<dbReference type="InterPro" id="IPR013185">
    <property type="entry name" value="Transl_elong_KOW-like"/>
</dbReference>
<evidence type="ECO:0000256" key="3">
    <source>
        <dbReference type="ARBA" id="ARBA00009479"/>
    </source>
</evidence>
<proteinExistence type="inferred from homology"/>
<dbReference type="AlphaFoldDB" id="A0A2M6R9C9"/>
<dbReference type="Gene3D" id="2.30.30.30">
    <property type="match status" value="1"/>
</dbReference>
<evidence type="ECO:0000256" key="9">
    <source>
        <dbReference type="RuleBase" id="RU004389"/>
    </source>
</evidence>
<dbReference type="SUPFAM" id="SSF50249">
    <property type="entry name" value="Nucleic acid-binding proteins"/>
    <property type="match status" value="2"/>
</dbReference>
<evidence type="ECO:0000256" key="7">
    <source>
        <dbReference type="HAMAP-Rule" id="MF_00141"/>
    </source>
</evidence>
<sequence length="186" mass="20156">MLSITQLQPGVACVYNNKPYIVIESSHEKQGRGGGIQHVKLRCLYDGTTLQQNFKGNVSLDEAVIERTQGQFLYQDNDGAHCMDQTTYDQITVAPEYVPPSLAYVPEGTVVDIVMYDGRAVTITPPIKVSVSVAHADPGIKGDRASAGTKAIELQTGATIQAPLFVKTGDRIVVDTRTGSYVERAK</sequence>
<dbReference type="InterPro" id="IPR012340">
    <property type="entry name" value="NA-bd_OB-fold"/>
</dbReference>
<name>A0A2M6R9C9_9BACT</name>
<dbReference type="Pfam" id="PF08207">
    <property type="entry name" value="EFP_N"/>
    <property type="match status" value="1"/>
</dbReference>
<dbReference type="SUPFAM" id="SSF50104">
    <property type="entry name" value="Translation proteins SH3-like domain"/>
    <property type="match status" value="1"/>
</dbReference>
<dbReference type="Pfam" id="PF09285">
    <property type="entry name" value="Elong-fact-P_C"/>
    <property type="match status" value="1"/>
</dbReference>
<comment type="pathway">
    <text evidence="2 7">Protein biosynthesis; polypeptide chain elongation.</text>
</comment>
<keyword evidence="4 7" id="KW-0963">Cytoplasm</keyword>
<accession>A0A2M6R9C9</accession>
<evidence type="ECO:0000256" key="6">
    <source>
        <dbReference type="ARBA" id="ARBA00022917"/>
    </source>
</evidence>
<comment type="caution">
    <text evidence="12">The sequence shown here is derived from an EMBL/GenBank/DDBJ whole genome shotgun (WGS) entry which is preliminary data.</text>
</comment>
<dbReference type="CDD" id="cd04470">
    <property type="entry name" value="S1_EF-P_repeat_1"/>
    <property type="match status" value="1"/>
</dbReference>
<evidence type="ECO:0000256" key="2">
    <source>
        <dbReference type="ARBA" id="ARBA00004815"/>
    </source>
</evidence>
<evidence type="ECO:0000313" key="13">
    <source>
        <dbReference type="Proteomes" id="UP000231162"/>
    </source>
</evidence>
<evidence type="ECO:0000256" key="5">
    <source>
        <dbReference type="ARBA" id="ARBA00022768"/>
    </source>
</evidence>
<organism evidence="12 13">
    <name type="scientific">Candidatus Berkelbacteria bacterium CG10_big_fil_rev_8_21_14_0_10_43_14</name>
    <dbReference type="NCBI Taxonomy" id="1974515"/>
    <lineage>
        <taxon>Bacteria</taxon>
        <taxon>Candidatus Berkelbacteria</taxon>
    </lineage>
</organism>
<feature type="domain" description="Elongation factor P C-terminal" evidence="10">
    <location>
        <begin position="129"/>
        <end position="184"/>
    </location>
</feature>
<dbReference type="UniPathway" id="UPA00345"/>
<dbReference type="InterPro" id="IPR015365">
    <property type="entry name" value="Elong-fact-P_C"/>
</dbReference>
<dbReference type="NCBIfam" id="TIGR00038">
    <property type="entry name" value="efp"/>
    <property type="match status" value="1"/>
</dbReference>
<comment type="function">
    <text evidence="7">Involved in peptide bond synthesis. Stimulates efficient translation and peptide-bond synthesis on native or reconstituted 70S ribosomes in vitro. Probably functions indirectly by altering the affinity of the ribosome for aminoacyl-tRNA, thus increasing their reactivity as acceptors for peptidyl transferase.</text>
</comment>
<evidence type="ECO:0000256" key="4">
    <source>
        <dbReference type="ARBA" id="ARBA00022490"/>
    </source>
</evidence>
<protein>
    <recommendedName>
        <fullName evidence="7 8">Elongation factor P</fullName>
        <shortName evidence="7">EF-P</shortName>
    </recommendedName>
</protein>
<dbReference type="CDD" id="cd05794">
    <property type="entry name" value="S1_EF-P_repeat_2"/>
    <property type="match status" value="1"/>
</dbReference>
<dbReference type="SMART" id="SM01185">
    <property type="entry name" value="EFP"/>
    <property type="match status" value="1"/>
</dbReference>
<keyword evidence="6 7" id="KW-0648">Protein biosynthesis</keyword>
<dbReference type="GO" id="GO:0003746">
    <property type="term" value="F:translation elongation factor activity"/>
    <property type="evidence" value="ECO:0007669"/>
    <property type="project" value="UniProtKB-UniRule"/>
</dbReference>